<keyword evidence="9" id="KW-0472">Membrane</keyword>
<dbReference type="EMBL" id="WIXP02000003">
    <property type="protein sequence ID" value="KAF6214022.1"/>
    <property type="molecule type" value="Genomic_DNA"/>
</dbReference>
<dbReference type="InterPro" id="IPR051163">
    <property type="entry name" value="Sodium:Solute_Symporter_SSF"/>
</dbReference>
<dbReference type="OrthoDB" id="6132759at2759"/>
<gene>
    <name evidence="12" type="ORF">GE061_011751</name>
</gene>
<evidence type="ECO:0000256" key="8">
    <source>
        <dbReference type="ARBA" id="ARBA00023065"/>
    </source>
</evidence>
<organism evidence="12 13">
    <name type="scientific">Apolygus lucorum</name>
    <name type="common">Small green plant bug</name>
    <name type="synonym">Lygocoris lucorum</name>
    <dbReference type="NCBI Taxonomy" id="248454"/>
    <lineage>
        <taxon>Eukaryota</taxon>
        <taxon>Metazoa</taxon>
        <taxon>Ecdysozoa</taxon>
        <taxon>Arthropoda</taxon>
        <taxon>Hexapoda</taxon>
        <taxon>Insecta</taxon>
        <taxon>Pterygota</taxon>
        <taxon>Neoptera</taxon>
        <taxon>Paraneoptera</taxon>
        <taxon>Hemiptera</taxon>
        <taxon>Heteroptera</taxon>
        <taxon>Panheteroptera</taxon>
        <taxon>Cimicomorpha</taxon>
        <taxon>Miridae</taxon>
        <taxon>Mirini</taxon>
        <taxon>Apolygus</taxon>
    </lineage>
</organism>
<dbReference type="GO" id="GO:0015293">
    <property type="term" value="F:symporter activity"/>
    <property type="evidence" value="ECO:0007669"/>
    <property type="project" value="TreeGrafter"/>
</dbReference>
<protein>
    <recommendedName>
        <fullName evidence="14">Sodium/solute symporter</fullName>
    </recommendedName>
</protein>
<sequence>MVLLVLDYILFSGLVVGSALIGVYYTWCKKSRTVNEYIIGDGDQALIYPTILSIIITFTSPKQMLADPAEVVMFGTQLGFAGILGYLVGSTVFIFFFLPVLVSLTGRSLFEYFERRHCKTVRMASLLPVLIFLPSLVMNKTLGASVLYSSVVLTLLCLFYTTLGGVRAVIWTDTLQTGYYFVTVVFCLFFGVYQIGGFSKVLQDNLDGDRLELFHFGERLFHDRTTIFVMMGTAGYSLSIGLSNQAFYQRLVGIKGKANPTKVVILSYFGTTLSRLGGIFTGMVVYSFFRDCQPLLTKEISQPDEIVVHFIKKLAETIPGLLGLFSAGVVAAALSTMSTFLNTIACSVLDDFVSPLVSRPLSQKSCFLIMHSVVFLVGILSLAVTPLYKNVQSFEQLMISTNAVIIGPLIGAMISSMTNPWVTSQGVVTGTAAGLAVLIWMFISSQRLIAEGKLIYYSKLLTTLDCDNPRFGSNFTKILKTGFGGPGTKVFMDFTDIISKITAVSFVWYMAIGILVSFVVSAIVSLLTGGLNTSGVDPELIIPQLRWLLPKRVPHEDKDEADSVPLKGASSTMTPIVDIDHRKEDATEAIG</sequence>
<evidence type="ECO:0000256" key="7">
    <source>
        <dbReference type="ARBA" id="ARBA00023053"/>
    </source>
</evidence>
<dbReference type="Gene3D" id="1.20.1730.10">
    <property type="entry name" value="Sodium/glucose cotransporter"/>
    <property type="match status" value="1"/>
</dbReference>
<dbReference type="InterPro" id="IPR038377">
    <property type="entry name" value="Na/Glc_symporter_sf"/>
</dbReference>
<keyword evidence="13" id="KW-1185">Reference proteome</keyword>
<evidence type="ECO:0000256" key="3">
    <source>
        <dbReference type="ARBA" id="ARBA00022448"/>
    </source>
</evidence>
<evidence type="ECO:0000313" key="13">
    <source>
        <dbReference type="Proteomes" id="UP000466442"/>
    </source>
</evidence>
<proteinExistence type="inferred from homology"/>
<evidence type="ECO:0000313" key="12">
    <source>
        <dbReference type="EMBL" id="KAF6214022.1"/>
    </source>
</evidence>
<evidence type="ECO:0008006" key="14">
    <source>
        <dbReference type="Google" id="ProtNLM"/>
    </source>
</evidence>
<keyword evidence="6" id="KW-1133">Transmembrane helix</keyword>
<dbReference type="PANTHER" id="PTHR42985">
    <property type="entry name" value="SODIUM-COUPLED MONOCARBOXYLATE TRANSPORTER"/>
    <property type="match status" value="1"/>
</dbReference>
<dbReference type="Pfam" id="PF00474">
    <property type="entry name" value="SSF"/>
    <property type="match status" value="1"/>
</dbReference>
<dbReference type="AlphaFoldDB" id="A0A6A4K8R7"/>
<comment type="caution">
    <text evidence="12">The sequence shown here is derived from an EMBL/GenBank/DDBJ whole genome shotgun (WGS) entry which is preliminary data.</text>
</comment>
<accession>A0A6A4K8R7</accession>
<dbReference type="GO" id="GO:0006814">
    <property type="term" value="P:sodium ion transport"/>
    <property type="evidence" value="ECO:0007669"/>
    <property type="project" value="UniProtKB-KW"/>
</dbReference>
<reference evidence="12" key="1">
    <citation type="journal article" date="2021" name="Mol. Ecol. Resour.">
        <title>Apolygus lucorum genome provides insights into omnivorousness and mesophyll feeding.</title>
        <authorList>
            <person name="Liu Y."/>
            <person name="Liu H."/>
            <person name="Wang H."/>
            <person name="Huang T."/>
            <person name="Liu B."/>
            <person name="Yang B."/>
            <person name="Yin L."/>
            <person name="Li B."/>
            <person name="Zhang Y."/>
            <person name="Zhang S."/>
            <person name="Jiang F."/>
            <person name="Zhang X."/>
            <person name="Ren Y."/>
            <person name="Wang B."/>
            <person name="Wang S."/>
            <person name="Lu Y."/>
            <person name="Wu K."/>
            <person name="Fan W."/>
            <person name="Wang G."/>
        </authorList>
    </citation>
    <scope>NUCLEOTIDE SEQUENCE</scope>
    <source>
        <strain evidence="12">12Hb</strain>
    </source>
</reference>
<evidence type="ECO:0000256" key="10">
    <source>
        <dbReference type="ARBA" id="ARBA00023201"/>
    </source>
</evidence>
<keyword evidence="5" id="KW-0812">Transmembrane</keyword>
<keyword evidence="7" id="KW-0915">Sodium</keyword>
<keyword evidence="10" id="KW-0739">Sodium transport</keyword>
<keyword evidence="3" id="KW-0813">Transport</keyword>
<evidence type="ECO:0000256" key="6">
    <source>
        <dbReference type="ARBA" id="ARBA00022989"/>
    </source>
</evidence>
<dbReference type="Proteomes" id="UP000466442">
    <property type="component" value="Unassembled WGS sequence"/>
</dbReference>
<keyword evidence="4" id="KW-1003">Cell membrane</keyword>
<dbReference type="GO" id="GO:0005886">
    <property type="term" value="C:plasma membrane"/>
    <property type="evidence" value="ECO:0007669"/>
    <property type="project" value="UniProtKB-SubCell"/>
</dbReference>
<evidence type="ECO:0000256" key="11">
    <source>
        <dbReference type="RuleBase" id="RU362091"/>
    </source>
</evidence>
<evidence type="ECO:0000256" key="9">
    <source>
        <dbReference type="ARBA" id="ARBA00023136"/>
    </source>
</evidence>
<dbReference type="PANTHER" id="PTHR42985:SF40">
    <property type="entry name" value="LD47995P-RELATED"/>
    <property type="match status" value="1"/>
</dbReference>
<evidence type="ECO:0000256" key="4">
    <source>
        <dbReference type="ARBA" id="ARBA00022475"/>
    </source>
</evidence>
<dbReference type="InterPro" id="IPR001734">
    <property type="entry name" value="Na/solute_symporter"/>
</dbReference>
<evidence type="ECO:0000256" key="2">
    <source>
        <dbReference type="ARBA" id="ARBA00006434"/>
    </source>
</evidence>
<dbReference type="PROSITE" id="PS50283">
    <property type="entry name" value="NA_SOLUT_SYMP_3"/>
    <property type="match status" value="1"/>
</dbReference>
<evidence type="ECO:0000256" key="5">
    <source>
        <dbReference type="ARBA" id="ARBA00022692"/>
    </source>
</evidence>
<comment type="subcellular location">
    <subcellularLocation>
        <location evidence="1">Cell membrane</location>
        <topology evidence="1">Multi-pass membrane protein</topology>
    </subcellularLocation>
</comment>
<name>A0A6A4K8R7_APOLU</name>
<keyword evidence="8" id="KW-0406">Ion transport</keyword>
<evidence type="ECO:0000256" key="1">
    <source>
        <dbReference type="ARBA" id="ARBA00004651"/>
    </source>
</evidence>
<comment type="similarity">
    <text evidence="2 11">Belongs to the sodium:solute symporter (SSF) (TC 2.A.21) family.</text>
</comment>